<dbReference type="Pfam" id="PF13419">
    <property type="entry name" value="HAD_2"/>
    <property type="match status" value="1"/>
</dbReference>
<accession>A0A6I6MTR1</accession>
<dbReference type="SUPFAM" id="SSF56784">
    <property type="entry name" value="HAD-like"/>
    <property type="match status" value="1"/>
</dbReference>
<dbReference type="GO" id="GO:0003850">
    <property type="term" value="F:2-deoxyglucose-6-phosphatase activity"/>
    <property type="evidence" value="ECO:0007669"/>
    <property type="project" value="UniProtKB-EC"/>
</dbReference>
<dbReference type="CDD" id="cd07505">
    <property type="entry name" value="HAD_BPGM-like"/>
    <property type="match status" value="1"/>
</dbReference>
<dbReference type="Proteomes" id="UP000431269">
    <property type="component" value="Chromosome"/>
</dbReference>
<gene>
    <name evidence="1" type="primary">yniC</name>
    <name evidence="1" type="ORF">DSM104635_02749</name>
</gene>
<dbReference type="SFLD" id="SFLDS00003">
    <property type="entry name" value="Haloacid_Dehalogenase"/>
    <property type="match status" value="1"/>
</dbReference>
<dbReference type="Gene3D" id="3.40.50.1000">
    <property type="entry name" value="HAD superfamily/HAD-like"/>
    <property type="match status" value="1"/>
</dbReference>
<dbReference type="Gene3D" id="1.10.150.240">
    <property type="entry name" value="Putative phosphatase, domain 2"/>
    <property type="match status" value="1"/>
</dbReference>
<dbReference type="EMBL" id="CP047045">
    <property type="protein sequence ID" value="QGZ95894.1"/>
    <property type="molecule type" value="Genomic_DNA"/>
</dbReference>
<dbReference type="InterPro" id="IPR036412">
    <property type="entry name" value="HAD-like_sf"/>
</dbReference>
<dbReference type="InterPro" id="IPR041492">
    <property type="entry name" value="HAD_2"/>
</dbReference>
<dbReference type="NCBIfam" id="TIGR01509">
    <property type="entry name" value="HAD-SF-IA-v3"/>
    <property type="match status" value="1"/>
</dbReference>
<evidence type="ECO:0000313" key="2">
    <source>
        <dbReference type="Proteomes" id="UP000431269"/>
    </source>
</evidence>
<dbReference type="RefSeq" id="WP_158766719.1">
    <property type="nucleotide sequence ID" value="NZ_CP047045.1"/>
</dbReference>
<organism evidence="1 2">
    <name type="scientific">Terricaulis silvestris</name>
    <dbReference type="NCBI Taxonomy" id="2686094"/>
    <lineage>
        <taxon>Bacteria</taxon>
        <taxon>Pseudomonadati</taxon>
        <taxon>Pseudomonadota</taxon>
        <taxon>Alphaproteobacteria</taxon>
        <taxon>Caulobacterales</taxon>
        <taxon>Caulobacteraceae</taxon>
        <taxon>Terricaulis</taxon>
    </lineage>
</organism>
<name>A0A6I6MTR1_9CAUL</name>
<proteinExistence type="predicted"/>
<sequence length="214" mass="23354">MNLPRKPKAVVFDLDGTLIDSEALVKEAHFAACAQMGVAMSETQFLALVGMHREANDLQLKTYYGDDFPLEDFIGRTRAHIGDRVAPLKAGAVELMDALDELALPFGLATSSRRPWVEKHFAAHGLTDRFRAVVTRQDCVEGKPHPEPYLNAARLLGAAPMDVLALEDSHAGVASAHAARCMTVMVPDLLAPSDLQRTQAFVVMSLHDVEALLR</sequence>
<dbReference type="InterPro" id="IPR051806">
    <property type="entry name" value="HAD-like_SPP"/>
</dbReference>
<protein>
    <submittedName>
        <fullName evidence="1">2-deoxyglucose-6-phosphate phosphatase</fullName>
        <ecNumber evidence="1">3.1.3.68</ecNumber>
    </submittedName>
</protein>
<dbReference type="KEGG" id="tsv:DSM104635_02749"/>
<dbReference type="EC" id="3.1.3.68" evidence="1"/>
<dbReference type="AlphaFoldDB" id="A0A6I6MTR1"/>
<evidence type="ECO:0000313" key="1">
    <source>
        <dbReference type="EMBL" id="QGZ95894.1"/>
    </source>
</evidence>
<keyword evidence="2" id="KW-1185">Reference proteome</keyword>
<keyword evidence="1" id="KW-0378">Hydrolase</keyword>
<dbReference type="InterPro" id="IPR006439">
    <property type="entry name" value="HAD-SF_hydro_IA"/>
</dbReference>
<dbReference type="PANTHER" id="PTHR43481:SF4">
    <property type="entry name" value="GLYCEROL-1-PHOSPHATE PHOSPHOHYDROLASE 1-RELATED"/>
    <property type="match status" value="1"/>
</dbReference>
<dbReference type="PANTHER" id="PTHR43481">
    <property type="entry name" value="FRUCTOSE-1-PHOSPHATE PHOSPHATASE"/>
    <property type="match status" value="1"/>
</dbReference>
<dbReference type="InterPro" id="IPR023198">
    <property type="entry name" value="PGP-like_dom2"/>
</dbReference>
<reference evidence="2" key="1">
    <citation type="submission" date="2019-12" db="EMBL/GenBank/DDBJ databases">
        <title>Complete genome of Terracaulis silvestris 0127_4.</title>
        <authorList>
            <person name="Vieira S."/>
            <person name="Riedel T."/>
            <person name="Sproer C."/>
            <person name="Pascual J."/>
            <person name="Boedeker C."/>
            <person name="Overmann J."/>
        </authorList>
    </citation>
    <scope>NUCLEOTIDE SEQUENCE [LARGE SCALE GENOMIC DNA]</scope>
    <source>
        <strain evidence="2">0127_4</strain>
    </source>
</reference>
<dbReference type="SFLD" id="SFLDG01129">
    <property type="entry name" value="C1.5:_HAD__Beta-PGM__Phosphata"/>
    <property type="match status" value="1"/>
</dbReference>
<dbReference type="InterPro" id="IPR023214">
    <property type="entry name" value="HAD_sf"/>
</dbReference>